<dbReference type="EMBL" id="GL996527">
    <property type="protein sequence ID" value="EGV61777.1"/>
    <property type="molecule type" value="Genomic_DNA"/>
</dbReference>
<protein>
    <recommendedName>
        <fullName evidence="5">Xaa-Pro aminopeptidase</fullName>
        <ecNumber evidence="5">3.4.11.9</ecNumber>
    </recommendedName>
</protein>
<dbReference type="CDD" id="cd01085">
    <property type="entry name" value="APP"/>
    <property type="match status" value="1"/>
</dbReference>
<dbReference type="STRING" id="590646.G3B8N7"/>
<name>G3B8N7_CANTC</name>
<evidence type="ECO:0000256" key="3">
    <source>
        <dbReference type="ARBA" id="ARBA00004496"/>
    </source>
</evidence>
<gene>
    <name evidence="16" type="ORF">CANTEDRAFT_108104</name>
</gene>
<dbReference type="InterPro" id="IPR001131">
    <property type="entry name" value="Peptidase_M24B_aminopep-P_CS"/>
</dbReference>
<dbReference type="InterPro" id="IPR036005">
    <property type="entry name" value="Creatinase/aminopeptidase-like"/>
</dbReference>
<dbReference type="MEROPS" id="M24.A10"/>
<evidence type="ECO:0000256" key="5">
    <source>
        <dbReference type="ARBA" id="ARBA00012574"/>
    </source>
</evidence>
<evidence type="ECO:0000256" key="11">
    <source>
        <dbReference type="ARBA" id="ARBA00023211"/>
    </source>
</evidence>
<dbReference type="Pfam" id="PF01321">
    <property type="entry name" value="Creatinase_N"/>
    <property type="match status" value="1"/>
</dbReference>
<dbReference type="Proteomes" id="UP000000707">
    <property type="component" value="Unassembled WGS sequence"/>
</dbReference>
<proteinExistence type="inferred from homology"/>
<accession>G3B8N7</accession>
<reference evidence="16 17" key="1">
    <citation type="journal article" date="2011" name="Proc. Natl. Acad. Sci. U.S.A.">
        <title>Comparative genomics of xylose-fermenting fungi for enhanced biofuel production.</title>
        <authorList>
            <person name="Wohlbach D.J."/>
            <person name="Kuo A."/>
            <person name="Sato T.K."/>
            <person name="Potts K.M."/>
            <person name="Salamov A.A."/>
            <person name="LaButti K.M."/>
            <person name="Sun H."/>
            <person name="Clum A."/>
            <person name="Pangilinan J.L."/>
            <person name="Lindquist E.A."/>
            <person name="Lucas S."/>
            <person name="Lapidus A."/>
            <person name="Jin M."/>
            <person name="Gunawan C."/>
            <person name="Balan V."/>
            <person name="Dale B.E."/>
            <person name="Jeffries T.W."/>
            <person name="Zinkel R."/>
            <person name="Barry K.W."/>
            <person name="Grigoriev I.V."/>
            <person name="Gasch A.P."/>
        </authorList>
    </citation>
    <scope>NUCLEOTIDE SEQUENCE [LARGE SCALE GENOMIC DNA]</scope>
    <source>
        <strain evidence="17">ATCC 10573 / BCRC 21748 / CBS 615 / JCM 9827 / NBRC 10315 / NRRL Y-1498 / VKM Y-70</strain>
    </source>
</reference>
<evidence type="ECO:0000256" key="12">
    <source>
        <dbReference type="RuleBase" id="RU000590"/>
    </source>
</evidence>
<dbReference type="PANTHER" id="PTHR43763:SF6">
    <property type="entry name" value="XAA-PRO AMINOPEPTIDASE 1"/>
    <property type="match status" value="1"/>
</dbReference>
<dbReference type="GO" id="GO:0006508">
    <property type="term" value="P:proteolysis"/>
    <property type="evidence" value="ECO:0007669"/>
    <property type="project" value="UniProtKB-KW"/>
</dbReference>
<dbReference type="InterPro" id="IPR000994">
    <property type="entry name" value="Pept_M24"/>
</dbReference>
<comment type="catalytic activity">
    <reaction evidence="1">
        <text>Release of any N-terminal amino acid, including proline, that is linked to proline, even from a dipeptide or tripeptide.</text>
        <dbReference type="EC" id="3.4.11.9"/>
    </reaction>
</comment>
<dbReference type="EC" id="3.4.11.9" evidence="5"/>
<dbReference type="eggNOG" id="KOG2413">
    <property type="taxonomic scope" value="Eukaryota"/>
</dbReference>
<keyword evidence="10" id="KW-0378">Hydrolase</keyword>
<dbReference type="InterPro" id="IPR029149">
    <property type="entry name" value="Creatin/AminoP/Spt16_N"/>
</dbReference>
<dbReference type="Gene3D" id="3.40.350.10">
    <property type="entry name" value="Creatinase/prolidase N-terminal domain"/>
    <property type="match status" value="2"/>
</dbReference>
<dbReference type="InterPro" id="IPR000587">
    <property type="entry name" value="Creatinase_N"/>
</dbReference>
<evidence type="ECO:0000256" key="7">
    <source>
        <dbReference type="ARBA" id="ARBA00022490"/>
    </source>
</evidence>
<evidence type="ECO:0000259" key="14">
    <source>
        <dbReference type="Pfam" id="PF01321"/>
    </source>
</evidence>
<evidence type="ECO:0000256" key="8">
    <source>
        <dbReference type="ARBA" id="ARBA00022670"/>
    </source>
</evidence>
<evidence type="ECO:0000313" key="17">
    <source>
        <dbReference type="Proteomes" id="UP000000707"/>
    </source>
</evidence>
<comment type="similarity">
    <text evidence="4 12">Belongs to the peptidase M24B family.</text>
</comment>
<feature type="domain" description="Creatinase N-terminal" evidence="14">
    <location>
        <begin position="73"/>
        <end position="214"/>
    </location>
</feature>
<evidence type="ECO:0000256" key="6">
    <source>
        <dbReference type="ARBA" id="ARBA00022438"/>
    </source>
</evidence>
<dbReference type="OrthoDB" id="9995434at2759"/>
<comment type="subcellular location">
    <subcellularLocation>
        <location evidence="3">Cytoplasm</location>
    </subcellularLocation>
</comment>
<dbReference type="FunFam" id="3.90.230.10:FF:000007">
    <property type="entry name" value="Xaa-Pro aminopeptidase P"/>
    <property type="match status" value="1"/>
</dbReference>
<evidence type="ECO:0000259" key="15">
    <source>
        <dbReference type="Pfam" id="PF16188"/>
    </source>
</evidence>
<sequence>MHRRVSRAQCNNCTCSPGLLSRTNRRSSMMARQINLKRTGTSSKSGSRKGSVFSIDASTLCQPETKEINTSKRLENLRLLMQEYDLGVYIVPSEDEHQSEYVSAIDQKRGFISGFQGSAGVAIITRDVTCMNSCPEGLAALSTDARYFSQAANELDFNWSLLRQGAVNEPSWEEWAIDNAVQMSLDSGSKIRIGVDPKLVTYGEYLKITEKIKARLHKNSKAEVELTAVKDNLISKIWEKFEVLPPAPTNLIKRLDLKYCGEEFTDKLNKIIRTIKANNGHALVVTALDEIAWLLNLRGADIMYNPLFYSYLIINANRDVILFVDSSRFDEDVSEYLTLNHVTVLDYNSFWTHIFDYSKDFNLENKKLLITRNTSWELVRNLKCTFTELPRSPIEDLKAIKNDVEIEGARLAGIKDGKALCQFFAWLEDQLLRKNEMIDEVQADKQLTEFRKKEENFVGLSFDTISASGANAAIIHYKPAPTNYSLINPDTIYLNDSGSHFLEGTTDITRTVHLGKPTYLEKRNYTLVLKGLIGLSDLQFPQNSKGAYLDSIARQHLWKYNLDYGHGTSHGIGSYLNVHEGPVSIGLRPAAFTTSIQPGNIISNEPGYYEEGEYGIRLENDMVVKETDKVFNGKKFYKFETLTKVPFCKKLIEVSMLTHDEKVWLNDYHRTIWTELSGFFVKDSVTHCWLFRETSAI</sequence>
<keyword evidence="17" id="KW-1185">Reference proteome</keyword>
<keyword evidence="7" id="KW-0963">Cytoplasm</keyword>
<dbReference type="Pfam" id="PF16189">
    <property type="entry name" value="Creatinase_N_2"/>
    <property type="match status" value="1"/>
</dbReference>
<dbReference type="Gene3D" id="3.90.230.10">
    <property type="entry name" value="Creatinase/methionine aminopeptidase superfamily"/>
    <property type="match status" value="1"/>
</dbReference>
<dbReference type="GO" id="GO:0070006">
    <property type="term" value="F:metalloaminopeptidase activity"/>
    <property type="evidence" value="ECO:0007669"/>
    <property type="project" value="InterPro"/>
</dbReference>
<evidence type="ECO:0000259" key="13">
    <source>
        <dbReference type="Pfam" id="PF00557"/>
    </source>
</evidence>
<dbReference type="GO" id="GO:0046872">
    <property type="term" value="F:metal ion binding"/>
    <property type="evidence" value="ECO:0007669"/>
    <property type="project" value="UniProtKB-KW"/>
</dbReference>
<dbReference type="GO" id="GO:0005737">
    <property type="term" value="C:cytoplasm"/>
    <property type="evidence" value="ECO:0007669"/>
    <property type="project" value="UniProtKB-SubCell"/>
</dbReference>
<dbReference type="Pfam" id="PF16188">
    <property type="entry name" value="Peptidase_M24_C"/>
    <property type="match status" value="1"/>
</dbReference>
<feature type="domain" description="Peptidase M24" evidence="13">
    <location>
        <begin position="409"/>
        <end position="626"/>
    </location>
</feature>
<keyword evidence="9 12" id="KW-0479">Metal-binding</keyword>
<evidence type="ECO:0000256" key="9">
    <source>
        <dbReference type="ARBA" id="ARBA00022723"/>
    </source>
</evidence>
<dbReference type="HOGENOM" id="CLU_011781_2_2_1"/>
<dbReference type="SUPFAM" id="SSF55920">
    <property type="entry name" value="Creatinase/aminopeptidase"/>
    <property type="match status" value="1"/>
</dbReference>
<dbReference type="InterPro" id="IPR033740">
    <property type="entry name" value="Pept_M24B"/>
</dbReference>
<evidence type="ECO:0000256" key="1">
    <source>
        <dbReference type="ARBA" id="ARBA00001424"/>
    </source>
</evidence>
<dbReference type="FunFam" id="3.40.350.10:FF:000015">
    <property type="entry name" value="Xaa-Pro aminopeptidase app-1"/>
    <property type="match status" value="1"/>
</dbReference>
<dbReference type="PANTHER" id="PTHR43763">
    <property type="entry name" value="XAA-PRO AMINOPEPTIDASE 1"/>
    <property type="match status" value="1"/>
</dbReference>
<evidence type="ECO:0000256" key="10">
    <source>
        <dbReference type="ARBA" id="ARBA00022801"/>
    </source>
</evidence>
<dbReference type="PROSITE" id="PS00491">
    <property type="entry name" value="PROLINE_PEPTIDASE"/>
    <property type="match status" value="1"/>
</dbReference>
<feature type="domain" description="Peptidase M24 C-terminal" evidence="15">
    <location>
        <begin position="635"/>
        <end position="697"/>
    </location>
</feature>
<comment type="cofactor">
    <cofactor evidence="2">
        <name>Mn(2+)</name>
        <dbReference type="ChEBI" id="CHEBI:29035"/>
    </cofactor>
</comment>
<evidence type="ECO:0000313" key="16">
    <source>
        <dbReference type="EMBL" id="EGV61777.1"/>
    </source>
</evidence>
<evidence type="ECO:0000256" key="4">
    <source>
        <dbReference type="ARBA" id="ARBA00008766"/>
    </source>
</evidence>
<dbReference type="InterPro" id="IPR032416">
    <property type="entry name" value="Peptidase_M24_C"/>
</dbReference>
<dbReference type="GeneID" id="18246003"/>
<keyword evidence="11" id="KW-0464">Manganese</keyword>
<keyword evidence="6 16" id="KW-0031">Aminopeptidase</keyword>
<dbReference type="KEGG" id="cten:18246003"/>
<keyword evidence="8" id="KW-0645">Protease</keyword>
<evidence type="ECO:0000256" key="2">
    <source>
        <dbReference type="ARBA" id="ARBA00001936"/>
    </source>
</evidence>
<organism evidence="17">
    <name type="scientific">Candida tenuis (strain ATCC 10573 / BCRC 21748 / CBS 615 / JCM 9827 / NBRC 10315 / NRRL Y-1498 / VKM Y-70)</name>
    <name type="common">Yeast</name>
    <name type="synonym">Yamadazyma tenuis</name>
    <dbReference type="NCBI Taxonomy" id="590646"/>
    <lineage>
        <taxon>Eukaryota</taxon>
        <taxon>Fungi</taxon>
        <taxon>Dikarya</taxon>
        <taxon>Ascomycota</taxon>
        <taxon>Saccharomycotina</taxon>
        <taxon>Pichiomycetes</taxon>
        <taxon>Debaryomycetaceae</taxon>
        <taxon>Yamadazyma</taxon>
    </lineage>
</organism>
<dbReference type="AlphaFoldDB" id="G3B8N7"/>
<dbReference type="InterPro" id="IPR050422">
    <property type="entry name" value="X-Pro_aminopeptidase_P"/>
</dbReference>
<dbReference type="Pfam" id="PF00557">
    <property type="entry name" value="Peptidase_M24"/>
    <property type="match status" value="1"/>
</dbReference>